<protein>
    <recommendedName>
        <fullName evidence="7">WRKY domain-containing protein</fullName>
    </recommendedName>
</protein>
<evidence type="ECO:0000256" key="2">
    <source>
        <dbReference type="ARBA" id="ARBA00023015"/>
    </source>
</evidence>
<dbReference type="AlphaFoldDB" id="A0A453D3R1"/>
<keyword evidence="3" id="KW-0238">DNA-binding</keyword>
<dbReference type="Proteomes" id="UP000015105">
    <property type="component" value="Chromosome 2D"/>
</dbReference>
<evidence type="ECO:0000313" key="9">
    <source>
        <dbReference type="Proteomes" id="UP000015105"/>
    </source>
</evidence>
<dbReference type="GO" id="GO:0009409">
    <property type="term" value="P:response to cold"/>
    <property type="evidence" value="ECO:0007669"/>
    <property type="project" value="EnsemblPlants"/>
</dbReference>
<reference evidence="9" key="1">
    <citation type="journal article" date="2014" name="Science">
        <title>Ancient hybridizations among the ancestral genomes of bread wheat.</title>
        <authorList>
            <consortium name="International Wheat Genome Sequencing Consortium,"/>
            <person name="Marcussen T."/>
            <person name="Sandve S.R."/>
            <person name="Heier L."/>
            <person name="Spannagl M."/>
            <person name="Pfeifer M."/>
            <person name="Jakobsen K.S."/>
            <person name="Wulff B.B."/>
            <person name="Steuernagel B."/>
            <person name="Mayer K.F."/>
            <person name="Olsen O.A."/>
        </authorList>
    </citation>
    <scope>NUCLEOTIDE SEQUENCE [LARGE SCALE GENOMIC DNA]</scope>
    <source>
        <strain evidence="9">cv. AL8/78</strain>
    </source>
</reference>
<accession>A0A453D3R1</accession>
<dbReference type="InterPro" id="IPR044810">
    <property type="entry name" value="WRKY_plant"/>
</dbReference>
<comment type="subcellular location">
    <subcellularLocation>
        <location evidence="1">Nucleus</location>
    </subcellularLocation>
</comment>
<feature type="domain" description="WRKY" evidence="7">
    <location>
        <begin position="184"/>
        <end position="252"/>
    </location>
</feature>
<keyword evidence="4" id="KW-0804">Transcription</keyword>
<reference evidence="8" key="5">
    <citation type="journal article" date="2021" name="G3 (Bethesda)">
        <title>Aegilops tauschii genome assembly Aet v5.0 features greater sequence contiguity and improved annotation.</title>
        <authorList>
            <person name="Wang L."/>
            <person name="Zhu T."/>
            <person name="Rodriguez J.C."/>
            <person name="Deal K.R."/>
            <person name="Dubcovsky J."/>
            <person name="McGuire P.E."/>
            <person name="Lux T."/>
            <person name="Spannagl M."/>
            <person name="Mayer K.F.X."/>
            <person name="Baldrich P."/>
            <person name="Meyers B.C."/>
            <person name="Huo N."/>
            <person name="Gu Y.Q."/>
            <person name="Zhou H."/>
            <person name="Devos K.M."/>
            <person name="Bennetzen J.L."/>
            <person name="Unver T."/>
            <person name="Budak H."/>
            <person name="Gulick P.J."/>
            <person name="Galiba G."/>
            <person name="Kalapos B."/>
            <person name="Nelson D.R."/>
            <person name="Li P."/>
            <person name="You F.M."/>
            <person name="Luo M.C."/>
            <person name="Dvorak J."/>
        </authorList>
    </citation>
    <scope>NUCLEOTIDE SEQUENCE [LARGE SCALE GENOMIC DNA]</scope>
    <source>
        <strain evidence="8">cv. AL8/78</strain>
    </source>
</reference>
<evidence type="ECO:0000256" key="3">
    <source>
        <dbReference type="ARBA" id="ARBA00023125"/>
    </source>
</evidence>
<dbReference type="SMART" id="SM00774">
    <property type="entry name" value="WRKY"/>
    <property type="match status" value="1"/>
</dbReference>
<dbReference type="Gramene" id="AET2Gv21079000.3">
    <property type="protein sequence ID" value="AET2Gv21079000.3"/>
    <property type="gene ID" value="AET2Gv21079000"/>
</dbReference>
<evidence type="ECO:0000256" key="4">
    <source>
        <dbReference type="ARBA" id="ARBA00023163"/>
    </source>
</evidence>
<dbReference type="GO" id="GO:0080148">
    <property type="term" value="P:negative regulation of response to water deprivation"/>
    <property type="evidence" value="ECO:0007669"/>
    <property type="project" value="EnsemblPlants"/>
</dbReference>
<dbReference type="GO" id="GO:0009788">
    <property type="term" value="P:negative regulation of abscisic acid-activated signaling pathway"/>
    <property type="evidence" value="ECO:0007669"/>
    <property type="project" value="EnsemblPlants"/>
</dbReference>
<dbReference type="GO" id="GO:0043565">
    <property type="term" value="F:sequence-specific DNA binding"/>
    <property type="evidence" value="ECO:0007669"/>
    <property type="project" value="EnsemblPlants"/>
</dbReference>
<dbReference type="GO" id="GO:0080151">
    <property type="term" value="P:positive regulation of salicylic acid mediated signaling pathway"/>
    <property type="evidence" value="ECO:0007669"/>
    <property type="project" value="EnsemblPlants"/>
</dbReference>
<feature type="region of interest" description="Disordered" evidence="6">
    <location>
        <begin position="142"/>
        <end position="182"/>
    </location>
</feature>
<sequence>RTRHPRAATSGVLPPWTIPPHQGSSFLPHACIWPIASHHIYDPSTYLPQAAPCPCLAAPESRSLVVDGSGARASEVARAGECPSSEMSMAPYEKVMDDLAKGQQFATQLQGLLRDSPKAGHIMDQILHTFSRAIHAAKAAAAASASESEVTDGASSGGKRKSAAGGGPRKACRTRTQDSSVVTKNMKSLEDGQTWRKYGQKEIQNSKHSKAYFRCTHKYDQQCMARRQAQRCDDDPDTFRVTYIGVHTCRDPAAAVAPHAPHLTGTAAGCHLISFAPAAAHGTTTSTTTTNTNLVDDAAATGSGLQLPGLKLEGGDLEEVLSSRTPGSSALYGAAAAAAWPDQGDVTSTLQYGGAGAFGGGLFDGYPYLEDLLSYDLDH</sequence>
<dbReference type="Pfam" id="PF03106">
    <property type="entry name" value="WRKY"/>
    <property type="match status" value="1"/>
</dbReference>
<reference evidence="9" key="2">
    <citation type="journal article" date="2017" name="Nat. Plants">
        <title>The Aegilops tauschii genome reveals multiple impacts of transposons.</title>
        <authorList>
            <person name="Zhao G."/>
            <person name="Zou C."/>
            <person name="Li K."/>
            <person name="Wang K."/>
            <person name="Li T."/>
            <person name="Gao L."/>
            <person name="Zhang X."/>
            <person name="Wang H."/>
            <person name="Yang Z."/>
            <person name="Liu X."/>
            <person name="Jiang W."/>
            <person name="Mao L."/>
            <person name="Kong X."/>
            <person name="Jiao Y."/>
            <person name="Jia J."/>
        </authorList>
    </citation>
    <scope>NUCLEOTIDE SEQUENCE [LARGE SCALE GENOMIC DNA]</scope>
    <source>
        <strain evidence="9">cv. AL8/78</strain>
    </source>
</reference>
<dbReference type="Gene3D" id="2.20.25.80">
    <property type="entry name" value="WRKY domain"/>
    <property type="match status" value="1"/>
</dbReference>
<dbReference type="PANTHER" id="PTHR31282">
    <property type="entry name" value="WRKY TRANSCRIPTION FACTOR 21-RELATED"/>
    <property type="match status" value="1"/>
</dbReference>
<evidence type="ECO:0000259" key="7">
    <source>
        <dbReference type="PROSITE" id="PS50811"/>
    </source>
</evidence>
<dbReference type="InterPro" id="IPR003657">
    <property type="entry name" value="WRKY_dom"/>
</dbReference>
<organism evidence="8 9">
    <name type="scientific">Aegilops tauschii subsp. strangulata</name>
    <name type="common">Goatgrass</name>
    <dbReference type="NCBI Taxonomy" id="200361"/>
    <lineage>
        <taxon>Eukaryota</taxon>
        <taxon>Viridiplantae</taxon>
        <taxon>Streptophyta</taxon>
        <taxon>Embryophyta</taxon>
        <taxon>Tracheophyta</taxon>
        <taxon>Spermatophyta</taxon>
        <taxon>Magnoliopsida</taxon>
        <taxon>Liliopsida</taxon>
        <taxon>Poales</taxon>
        <taxon>Poaceae</taxon>
        <taxon>BOP clade</taxon>
        <taxon>Pooideae</taxon>
        <taxon>Triticodae</taxon>
        <taxon>Triticeae</taxon>
        <taxon>Triticinae</taxon>
        <taxon>Aegilops</taxon>
    </lineage>
</organism>
<dbReference type="GO" id="GO:0005634">
    <property type="term" value="C:nucleus"/>
    <property type="evidence" value="ECO:0007669"/>
    <property type="project" value="UniProtKB-SubCell"/>
</dbReference>
<keyword evidence="9" id="KW-1185">Reference proteome</keyword>
<evidence type="ECO:0000313" key="8">
    <source>
        <dbReference type="EnsemblPlants" id="AET2Gv21079000.3"/>
    </source>
</evidence>
<dbReference type="GO" id="GO:0003700">
    <property type="term" value="F:DNA-binding transcription factor activity"/>
    <property type="evidence" value="ECO:0007669"/>
    <property type="project" value="EnsemblPlants"/>
</dbReference>
<evidence type="ECO:0000256" key="5">
    <source>
        <dbReference type="ARBA" id="ARBA00023242"/>
    </source>
</evidence>
<keyword evidence="2" id="KW-0805">Transcription regulation</keyword>
<dbReference type="STRING" id="200361.A0A453D3R1"/>
<reference evidence="8" key="4">
    <citation type="submission" date="2019-03" db="UniProtKB">
        <authorList>
            <consortium name="EnsemblPlants"/>
        </authorList>
    </citation>
    <scope>IDENTIFICATION</scope>
</reference>
<proteinExistence type="predicted"/>
<dbReference type="SUPFAM" id="SSF118290">
    <property type="entry name" value="WRKY DNA-binding domain"/>
    <property type="match status" value="1"/>
</dbReference>
<evidence type="ECO:0000256" key="1">
    <source>
        <dbReference type="ARBA" id="ARBA00004123"/>
    </source>
</evidence>
<dbReference type="EnsemblPlants" id="AET2Gv21079000.3">
    <property type="protein sequence ID" value="AET2Gv21079000.3"/>
    <property type="gene ID" value="AET2Gv21079000"/>
</dbReference>
<dbReference type="GO" id="GO:1900150">
    <property type="term" value="P:regulation of defense response to fungus"/>
    <property type="evidence" value="ECO:0007669"/>
    <property type="project" value="EnsemblPlants"/>
</dbReference>
<dbReference type="InterPro" id="IPR036576">
    <property type="entry name" value="WRKY_dom_sf"/>
</dbReference>
<reference evidence="8" key="3">
    <citation type="journal article" date="2017" name="Nature">
        <title>Genome sequence of the progenitor of the wheat D genome Aegilops tauschii.</title>
        <authorList>
            <person name="Luo M.C."/>
            <person name="Gu Y.Q."/>
            <person name="Puiu D."/>
            <person name="Wang H."/>
            <person name="Twardziok S.O."/>
            <person name="Deal K.R."/>
            <person name="Huo N."/>
            <person name="Zhu T."/>
            <person name="Wang L."/>
            <person name="Wang Y."/>
            <person name="McGuire P.E."/>
            <person name="Liu S."/>
            <person name="Long H."/>
            <person name="Ramasamy R.K."/>
            <person name="Rodriguez J.C."/>
            <person name="Van S.L."/>
            <person name="Yuan L."/>
            <person name="Wang Z."/>
            <person name="Xia Z."/>
            <person name="Xiao L."/>
            <person name="Anderson O.D."/>
            <person name="Ouyang S."/>
            <person name="Liang Y."/>
            <person name="Zimin A.V."/>
            <person name="Pertea G."/>
            <person name="Qi P."/>
            <person name="Bennetzen J.L."/>
            <person name="Dai X."/>
            <person name="Dawson M.W."/>
            <person name="Muller H.G."/>
            <person name="Kugler K."/>
            <person name="Rivarola-Duarte L."/>
            <person name="Spannagl M."/>
            <person name="Mayer K.F.X."/>
            <person name="Lu F.H."/>
            <person name="Bevan M.W."/>
            <person name="Leroy P."/>
            <person name="Li P."/>
            <person name="You F.M."/>
            <person name="Sun Q."/>
            <person name="Liu Z."/>
            <person name="Lyons E."/>
            <person name="Wicker T."/>
            <person name="Salzberg S.L."/>
            <person name="Devos K.M."/>
            <person name="Dvorak J."/>
        </authorList>
    </citation>
    <scope>NUCLEOTIDE SEQUENCE [LARGE SCALE GENOMIC DNA]</scope>
    <source>
        <strain evidence="8">cv. AL8/78</strain>
    </source>
</reference>
<keyword evidence="5" id="KW-0539">Nucleus</keyword>
<evidence type="ECO:0000256" key="6">
    <source>
        <dbReference type="SAM" id="MobiDB-lite"/>
    </source>
</evidence>
<name>A0A453D3R1_AEGTS</name>
<dbReference type="PROSITE" id="PS50811">
    <property type="entry name" value="WRKY"/>
    <property type="match status" value="1"/>
</dbReference>
<dbReference type="GO" id="GO:1900425">
    <property type="term" value="P:negative regulation of defense response to bacterium"/>
    <property type="evidence" value="ECO:0007669"/>
    <property type="project" value="EnsemblPlants"/>
</dbReference>